<protein>
    <submittedName>
        <fullName evidence="8">CLUMA_CG000193, isoform A</fullName>
    </submittedName>
</protein>
<evidence type="ECO:0000313" key="8">
    <source>
        <dbReference type="EMBL" id="CRK86174.1"/>
    </source>
</evidence>
<feature type="coiled-coil region" evidence="5">
    <location>
        <begin position="973"/>
        <end position="1007"/>
    </location>
</feature>
<dbReference type="PANTHER" id="PTHR18905">
    <property type="entry name" value="NINEIN"/>
    <property type="match status" value="1"/>
</dbReference>
<gene>
    <name evidence="8" type="ORF">CLUMA_CG000193</name>
</gene>
<feature type="compositionally biased region" description="Basic and acidic residues" evidence="6">
    <location>
        <begin position="600"/>
        <end position="616"/>
    </location>
</feature>
<evidence type="ECO:0000256" key="1">
    <source>
        <dbReference type="ARBA" id="ARBA00004300"/>
    </source>
</evidence>
<evidence type="ECO:0000256" key="4">
    <source>
        <dbReference type="ARBA" id="ARBA00023212"/>
    </source>
</evidence>
<keyword evidence="3" id="KW-0597">Phosphoprotein</keyword>
<evidence type="ECO:0000256" key="3">
    <source>
        <dbReference type="ARBA" id="ARBA00022553"/>
    </source>
</evidence>
<accession>A0A1J1HI75</accession>
<evidence type="ECO:0000256" key="2">
    <source>
        <dbReference type="ARBA" id="ARBA00022490"/>
    </source>
</evidence>
<evidence type="ECO:0000256" key="5">
    <source>
        <dbReference type="SAM" id="Coils"/>
    </source>
</evidence>
<dbReference type="PROSITE" id="PS50181">
    <property type="entry name" value="FBOX"/>
    <property type="match status" value="1"/>
</dbReference>
<dbReference type="InterPro" id="IPR032675">
    <property type="entry name" value="LRR_dom_sf"/>
</dbReference>
<dbReference type="OrthoDB" id="5799458at2759"/>
<name>A0A1J1HI75_9DIPT</name>
<dbReference type="STRING" id="568069.A0A1J1HI75"/>
<reference evidence="8 9" key="1">
    <citation type="submission" date="2015-04" db="EMBL/GenBank/DDBJ databases">
        <authorList>
            <person name="Syromyatnikov M.Y."/>
            <person name="Popov V.N."/>
        </authorList>
    </citation>
    <scope>NUCLEOTIDE SEQUENCE [LARGE SCALE GENOMIC DNA]</scope>
</reference>
<feature type="region of interest" description="Disordered" evidence="6">
    <location>
        <begin position="106"/>
        <end position="170"/>
    </location>
</feature>
<dbReference type="SUPFAM" id="SSF47473">
    <property type="entry name" value="EF-hand"/>
    <property type="match status" value="1"/>
</dbReference>
<dbReference type="CDD" id="cd09917">
    <property type="entry name" value="F-box_SF"/>
    <property type="match status" value="1"/>
</dbReference>
<evidence type="ECO:0000256" key="6">
    <source>
        <dbReference type="SAM" id="MobiDB-lite"/>
    </source>
</evidence>
<keyword evidence="9" id="KW-1185">Reference proteome</keyword>
<dbReference type="GO" id="GO:0034454">
    <property type="term" value="P:microtubule anchoring at centrosome"/>
    <property type="evidence" value="ECO:0007669"/>
    <property type="project" value="TreeGrafter"/>
</dbReference>
<dbReference type="PANTHER" id="PTHR18905:SF13">
    <property type="entry name" value="NON-CENTROSOMAL MICROTUBULE ARRAY"/>
    <property type="match status" value="1"/>
</dbReference>
<feature type="coiled-coil region" evidence="5">
    <location>
        <begin position="801"/>
        <end position="846"/>
    </location>
</feature>
<keyword evidence="4" id="KW-0206">Cytoskeleton</keyword>
<dbReference type="SUPFAM" id="SSF81383">
    <property type="entry name" value="F-box domain"/>
    <property type="match status" value="1"/>
</dbReference>
<dbReference type="InterPro" id="IPR036047">
    <property type="entry name" value="F-box-like_dom_sf"/>
</dbReference>
<proteinExistence type="predicted"/>
<dbReference type="GO" id="GO:0005813">
    <property type="term" value="C:centrosome"/>
    <property type="evidence" value="ECO:0007669"/>
    <property type="project" value="UniProtKB-SubCell"/>
</dbReference>
<keyword evidence="5" id="KW-0175">Coiled coil</keyword>
<evidence type="ECO:0000313" key="9">
    <source>
        <dbReference type="Proteomes" id="UP000183832"/>
    </source>
</evidence>
<dbReference type="Proteomes" id="UP000183832">
    <property type="component" value="Unassembled WGS sequence"/>
</dbReference>
<feature type="coiled-coil region" evidence="5">
    <location>
        <begin position="668"/>
        <end position="741"/>
    </location>
</feature>
<evidence type="ECO:0000259" key="7">
    <source>
        <dbReference type="PROSITE" id="PS50181"/>
    </source>
</evidence>
<dbReference type="Gene3D" id="3.80.10.10">
    <property type="entry name" value="Ribonuclease Inhibitor"/>
    <property type="match status" value="1"/>
</dbReference>
<sequence length="1584" mass="183573">MDPYEQKLFHLFSNYENGQGYINLSGLNELIHTLQLKERGPMLKYLLMKNDTKCKVTFQEFREGLLHVITSDSDEASVSTNTQVLEISEPVTSDLESDREISPKLIVGTKKYGRRSRPTEDDQNIDDSSDSNNEAASESALRKKKALKVQRSSSQSEVHHKQRNTLKRCASLPSHKSSYLEIKLRQCKLNQDMSMDESDNMLKIQSFSQNLRSVWNNSDVNKSGSLNLQQLEIVCERVGLDKEAAKLAAEEVFDKLSIKHDDGVSFENFIKLIQSDSDVFSSMDKIKSSTKLDSGNTEDDNQIFSWSSENRIIETEKLIDLWSTANVVDAEEFLKKLGFSNKYVKLSNLICVLEEELQQKNTVEVQSSLLRGSLALYRNELSILSKNFQQLSQENQKLSLDNKESNRRASILVQEIDERHRNMEDSNLSMIKKMEMRHNEMMKELIEQSSAERDQLTQINAKLELKLHKLELNDQKLQQDFTRLKDENSALETEQMELHNQITDMLEKNIKLNQEIANIENADNNDKYDSHNEEILDLIEKIETLQMENSNLRDKNDELLCDVEALTLKLNTEKKLNKGKLSNRDLIEDQESTTTFATKRRGDSPSKSKNLEESPRTGKVPKFSSDLEELDAINQMNKEWVMLSNETMTSASNHSEPILHSNYDIKNDEHLKQRIVELEKKVVEYESKLRCNEQSTSDEVTQNLTDYSKLKRENARLTTRCQELEYNLEEMSKEYENCEDYWQSKLNEERLLFDEDQRQNDEKFAELLQKMTEIEEEQIAAQTGKNRLTPIEEKCHLENQYMELENEMEELKVHAQSVLYEKSREIEKLQLEISQLQNNSIVVKSQQRSISPQSAASSPINYLLNQNTITDPIRDYQNPNWVIKKTAPIEEVIATSKEESSRYVSPIQKPQSYQKEASNTTDNIKSNKKMQEFSDALSMNSNRSIGSNSIHSFQEFRDPDLHTSSFTDTGNGIDKMKEIRDRIKEEVFELNTQRDSLIMELQQLQEAKPILANTYQTTHPNLAQKVEKLQMKNKYLQNVLKQQQHYAETIMFQTWHQQRQELNDLRNHLEAQTVVISEQATRLASADILVKDLYVENSHLSATVQRMEQQITKQNFMQHVQHNHPKSQLGSILCKMESLPKESLVHIFKHLPHASLINVTKVCKLFHEIIFSFDLIDHLYINDKKTGSLPKLSKFRKATIASYEPSIHKNIINTVGNGLTQLYFSKCTLRLADIASILRSTPMVKIATFDYTKISDNNLPANFQDPQLDELTLIVHETDPIIFRIFQNCIFAKVDLNYYGDSPYHNFSEFLKSLLQQTKLKEISLNGLYETNLFLIPMLKPTYHLLEFKIENCDFEEWEFLDIFLQHHVETLEKLIFKKIIWDPSTILGKCVNLDYLHIQDVGIPVRQNFNNLCSIKTLLLENATINVENFSNVKFLHLTRTTPELNAICSKVMTNLLNVSFKSGDISGFKHSELNSVTLMSLDNRIQSQFFHENPKIECLTISDVYTIDDNLLSEIMKNLTKLKTLKIFGDNLLTSKAFNIIRDNGKSLKVFEMKKWNQKFKKTDWNCLYEITGLAIYVENLL</sequence>
<dbReference type="EMBL" id="CVRI01000001">
    <property type="protein sequence ID" value="CRK86174.1"/>
    <property type="molecule type" value="Genomic_DNA"/>
</dbReference>
<dbReference type="InterPro" id="IPR001810">
    <property type="entry name" value="F-box_dom"/>
</dbReference>
<feature type="coiled-coil region" evidence="5">
    <location>
        <begin position="374"/>
        <end position="408"/>
    </location>
</feature>
<dbReference type="Pfam" id="PF12937">
    <property type="entry name" value="F-box-like"/>
    <property type="match status" value="1"/>
</dbReference>
<feature type="compositionally biased region" description="Polar residues" evidence="6">
    <location>
        <begin position="908"/>
        <end position="924"/>
    </location>
</feature>
<comment type="subcellular location">
    <subcellularLocation>
        <location evidence="1">Cytoplasm</location>
        <location evidence="1">Cytoskeleton</location>
        <location evidence="1">Microtubule organizing center</location>
        <location evidence="1">Centrosome</location>
    </subcellularLocation>
</comment>
<feature type="region of interest" description="Disordered" evidence="6">
    <location>
        <begin position="591"/>
        <end position="622"/>
    </location>
</feature>
<keyword evidence="2" id="KW-0963">Cytoplasm</keyword>
<dbReference type="SMART" id="SM00256">
    <property type="entry name" value="FBOX"/>
    <property type="match status" value="1"/>
</dbReference>
<organism evidence="8 9">
    <name type="scientific">Clunio marinus</name>
    <dbReference type="NCBI Taxonomy" id="568069"/>
    <lineage>
        <taxon>Eukaryota</taxon>
        <taxon>Metazoa</taxon>
        <taxon>Ecdysozoa</taxon>
        <taxon>Arthropoda</taxon>
        <taxon>Hexapoda</taxon>
        <taxon>Insecta</taxon>
        <taxon>Pterygota</taxon>
        <taxon>Neoptera</taxon>
        <taxon>Endopterygota</taxon>
        <taxon>Diptera</taxon>
        <taxon>Nematocera</taxon>
        <taxon>Chironomoidea</taxon>
        <taxon>Chironomidae</taxon>
        <taxon>Clunio</taxon>
    </lineage>
</organism>
<feature type="region of interest" description="Disordered" evidence="6">
    <location>
        <begin position="903"/>
        <end position="926"/>
    </location>
</feature>
<feature type="coiled-coil region" evidence="5">
    <location>
        <begin position="442"/>
        <end position="569"/>
    </location>
</feature>
<dbReference type="Gene3D" id="1.10.238.10">
    <property type="entry name" value="EF-hand"/>
    <property type="match status" value="1"/>
</dbReference>
<feature type="compositionally biased region" description="Low complexity" evidence="6">
    <location>
        <begin position="130"/>
        <end position="139"/>
    </location>
</feature>
<dbReference type="SUPFAM" id="SSF52047">
    <property type="entry name" value="RNI-like"/>
    <property type="match status" value="1"/>
</dbReference>
<feature type="domain" description="F-box" evidence="7">
    <location>
        <begin position="1133"/>
        <end position="1183"/>
    </location>
</feature>
<dbReference type="InterPro" id="IPR011992">
    <property type="entry name" value="EF-hand-dom_pair"/>
</dbReference>